<gene>
    <name evidence="1" type="ORF">DTO96_102409</name>
</gene>
<protein>
    <recommendedName>
        <fullName evidence="3">Lipoprotein</fullName>
    </recommendedName>
</protein>
<dbReference type="EMBL" id="CP031124">
    <property type="protein sequence ID" value="AXF86654.1"/>
    <property type="molecule type" value="Genomic_DNA"/>
</dbReference>
<reference evidence="2" key="1">
    <citation type="submission" date="2018-07" db="EMBL/GenBank/DDBJ databases">
        <authorList>
            <person name="Kim H."/>
        </authorList>
    </citation>
    <scope>NUCLEOTIDE SEQUENCE [LARGE SCALE GENOMIC DNA]</scope>
    <source>
        <strain evidence="2">F02</strain>
    </source>
</reference>
<dbReference type="PROSITE" id="PS51257">
    <property type="entry name" value="PROKAR_LIPOPROTEIN"/>
    <property type="match status" value="1"/>
</dbReference>
<keyword evidence="2" id="KW-1185">Reference proteome</keyword>
<dbReference type="RefSeq" id="WP_114563707.1">
    <property type="nucleotide sequence ID" value="NZ_CP031124.1"/>
</dbReference>
<evidence type="ECO:0000313" key="1">
    <source>
        <dbReference type="EMBL" id="AXF86654.1"/>
    </source>
</evidence>
<proteinExistence type="predicted"/>
<accession>A0A345DE66</accession>
<dbReference type="AlphaFoldDB" id="A0A345DE66"/>
<evidence type="ECO:0008006" key="3">
    <source>
        <dbReference type="Google" id="ProtNLM"/>
    </source>
</evidence>
<sequence length="174" mass="19728">MKISALFISTALTITACGKSEPVAVDKSIPAETFLKSGYVDSVNDRSDISNPKALVLHIDGLDRVFMLSNRFMLTLDQLKNDRPEILDQYSEVWVFADAKLQDKYGNESKKKIYAVAWRSDDLKKANLKNMYERDILNLAADVRIYHPVGMNITNDFCKNDKGEKDAPNFCKKL</sequence>
<dbReference type="KEGG" id="hyf:DTO96_102409"/>
<evidence type="ECO:0000313" key="2">
    <source>
        <dbReference type="Proteomes" id="UP000252182"/>
    </source>
</evidence>
<dbReference type="Proteomes" id="UP000252182">
    <property type="component" value="Chromosome"/>
</dbReference>
<organism evidence="1 2">
    <name type="scientific">Ephemeroptericola cinctiostellae</name>
    <dbReference type="NCBI Taxonomy" id="2268024"/>
    <lineage>
        <taxon>Bacteria</taxon>
        <taxon>Pseudomonadati</taxon>
        <taxon>Pseudomonadota</taxon>
        <taxon>Betaproteobacteria</taxon>
        <taxon>Burkholderiales</taxon>
        <taxon>Burkholderiaceae</taxon>
        <taxon>Ephemeroptericola</taxon>
    </lineage>
</organism>
<name>A0A345DE66_9BURK</name>